<evidence type="ECO:0000313" key="2">
    <source>
        <dbReference type="Proteomes" id="UP000516013"/>
    </source>
</evidence>
<name>A0A7H0F336_9CYAN</name>
<organism evidence="1 2">
    <name type="scientific">Cylindrospermopsis curvispora GIHE-G1</name>
    <dbReference type="NCBI Taxonomy" id="2666332"/>
    <lineage>
        <taxon>Bacteria</taxon>
        <taxon>Bacillati</taxon>
        <taxon>Cyanobacteriota</taxon>
        <taxon>Cyanophyceae</taxon>
        <taxon>Nostocales</taxon>
        <taxon>Aphanizomenonaceae</taxon>
        <taxon>Cylindrospermopsis</taxon>
    </lineage>
</organism>
<gene>
    <name evidence="1" type="ORF">IAR63_05285</name>
</gene>
<sequence length="106" mass="12003">MTNQISSTRNKQAHLLETYLNLPPAHQNILEILSIIYEKINKSSVLSCLVTAGLSDETNIPWNTKSLNRQIDNLAQQDLLVQLPKSFYPKYWENYTAVLSSPVITG</sequence>
<protein>
    <submittedName>
        <fullName evidence="1">Uncharacterized protein</fullName>
    </submittedName>
</protein>
<dbReference type="KEGG" id="ccur:IAR63_05285"/>
<accession>A0A7H0F336</accession>
<dbReference type="Proteomes" id="UP000516013">
    <property type="component" value="Chromosome"/>
</dbReference>
<proteinExistence type="predicted"/>
<dbReference type="EMBL" id="CP060822">
    <property type="protein sequence ID" value="QNP30452.1"/>
    <property type="molecule type" value="Genomic_DNA"/>
</dbReference>
<keyword evidence="2" id="KW-1185">Reference proteome</keyword>
<dbReference type="RefSeq" id="WP_187706849.1">
    <property type="nucleotide sequence ID" value="NZ_CP060822.1"/>
</dbReference>
<reference evidence="1 2" key="1">
    <citation type="submission" date="2020-08" db="EMBL/GenBank/DDBJ databases">
        <title>Complete genome sequence of Raphidiopsis curvispora isolated from drinking water reservoir in South Korea.</title>
        <authorList>
            <person name="Jeong J."/>
        </authorList>
    </citation>
    <scope>NUCLEOTIDE SEQUENCE [LARGE SCALE GENOMIC DNA]</scope>
    <source>
        <strain evidence="1 2">GIHE-G1</strain>
    </source>
</reference>
<evidence type="ECO:0000313" key="1">
    <source>
        <dbReference type="EMBL" id="QNP30452.1"/>
    </source>
</evidence>
<dbReference type="AlphaFoldDB" id="A0A7H0F336"/>